<dbReference type="GO" id="GO:0007165">
    <property type="term" value="P:signal transduction"/>
    <property type="evidence" value="ECO:0007669"/>
    <property type="project" value="UniProtKB-KW"/>
</dbReference>
<dbReference type="AlphaFoldDB" id="A0A9Y2AH40"/>
<evidence type="ECO:0000256" key="2">
    <source>
        <dbReference type="PROSITE-ProRule" id="PRU00284"/>
    </source>
</evidence>
<dbReference type="Proteomes" id="UP001243623">
    <property type="component" value="Chromosome"/>
</dbReference>
<feature type="domain" description="Methyl-accepting transducer" evidence="3">
    <location>
        <begin position="74"/>
        <end position="310"/>
    </location>
</feature>
<gene>
    <name evidence="4" type="ORF">P3F81_12625</name>
</gene>
<accession>A0A9Y2AH40</accession>
<dbReference type="Pfam" id="PF00015">
    <property type="entry name" value="MCPsignal"/>
    <property type="match status" value="1"/>
</dbReference>
<name>A0A9Y2AH40_9FIRM</name>
<reference evidence="4" key="1">
    <citation type="submission" date="2023-03" db="EMBL/GenBank/DDBJ databases">
        <title>Selenobaculum gbiensis gen. nov. sp. nov., a new bacterium isolated from the gut microbiota of IBD patient.</title>
        <authorList>
            <person name="Yeo S."/>
            <person name="Park H."/>
            <person name="Huh C.S."/>
        </authorList>
    </citation>
    <scope>NUCLEOTIDE SEQUENCE</scope>
    <source>
        <strain evidence="4">ICN-92133</strain>
    </source>
</reference>
<sequence length="490" mass="54576">MFFKKQQTSSCQEMGCILDYVDRSIKGESVKSPTTNHTMHNKVIAQFDRLVANEKRMADAAKEILNIASLTSSFDVEMSFMSKQLMEFAEELASLSENNLAIVEETTATMNQVNETIDSTATTLDKVADGSKVLADKNNNSKNLLVEVGDLKEAVVKDTGMMNEKIEQLVNLSAEVGKIVDSVQEIANQTNLLALNAAIEAARVGEQGKGFSVVAEEIRKLSDDTKHNLDGMRSFVENIHMAARAGKISMDRTLESTNHMSDKIDMVSETVGENIDMLNGVIVSVRDVNESMQGIRSAADEINKAMETSSVDAERFSEMTRLFHNDAVESADYAENIRQIDAQLSGITENLFKGLREGRHAITNQELQEVIKKARQAHIGWLAKVKTMVDEMKLAPIQTDSHKCAFGHFYHAIEIEIPILADEWKQIDEIHDQFHSLGDRLIDAIKEKNLNEAKSLYARADTLSQSMLGLLQRIDEKITKLTAEGTRIFE</sequence>
<dbReference type="KEGG" id="sgbi:P3F81_12625"/>
<dbReference type="RefSeq" id="WP_309320488.1">
    <property type="nucleotide sequence ID" value="NZ_CP120678.1"/>
</dbReference>
<dbReference type="InterPro" id="IPR025991">
    <property type="entry name" value="Chemoreceptor_zinc-bind_dom"/>
</dbReference>
<keyword evidence="1 2" id="KW-0807">Transducer</keyword>
<dbReference type="PROSITE" id="PS50111">
    <property type="entry name" value="CHEMOTAXIS_TRANSDUC_2"/>
    <property type="match status" value="1"/>
</dbReference>
<organism evidence="4 5">
    <name type="scientific">Selenobaculum gibii</name>
    <dbReference type="NCBI Taxonomy" id="3054208"/>
    <lineage>
        <taxon>Bacteria</taxon>
        <taxon>Bacillati</taxon>
        <taxon>Bacillota</taxon>
        <taxon>Negativicutes</taxon>
        <taxon>Selenomonadales</taxon>
        <taxon>Selenomonadaceae</taxon>
        <taxon>Selenobaculum</taxon>
    </lineage>
</organism>
<dbReference type="SUPFAM" id="SSF58104">
    <property type="entry name" value="Methyl-accepting chemotaxis protein (MCP) signaling domain"/>
    <property type="match status" value="1"/>
</dbReference>
<dbReference type="Pfam" id="PF13682">
    <property type="entry name" value="CZB"/>
    <property type="match status" value="1"/>
</dbReference>
<dbReference type="SMART" id="SM00283">
    <property type="entry name" value="MA"/>
    <property type="match status" value="1"/>
</dbReference>
<dbReference type="Gene3D" id="1.10.287.950">
    <property type="entry name" value="Methyl-accepting chemotaxis protein"/>
    <property type="match status" value="1"/>
</dbReference>
<dbReference type="GO" id="GO:0016020">
    <property type="term" value="C:membrane"/>
    <property type="evidence" value="ECO:0007669"/>
    <property type="project" value="InterPro"/>
</dbReference>
<evidence type="ECO:0000259" key="3">
    <source>
        <dbReference type="PROSITE" id="PS50111"/>
    </source>
</evidence>
<protein>
    <submittedName>
        <fullName evidence="4">Methyl-accepting chemotaxis protein</fullName>
    </submittedName>
</protein>
<evidence type="ECO:0000256" key="1">
    <source>
        <dbReference type="ARBA" id="ARBA00023224"/>
    </source>
</evidence>
<dbReference type="Gene3D" id="1.20.120.30">
    <property type="entry name" value="Aspartate receptor, ligand-binding domain"/>
    <property type="match status" value="1"/>
</dbReference>
<proteinExistence type="predicted"/>
<dbReference type="InterPro" id="IPR004089">
    <property type="entry name" value="MCPsignal_dom"/>
</dbReference>
<evidence type="ECO:0000313" key="4">
    <source>
        <dbReference type="EMBL" id="WIW70704.1"/>
    </source>
</evidence>
<dbReference type="PANTHER" id="PTHR32089:SF112">
    <property type="entry name" value="LYSOZYME-LIKE PROTEIN-RELATED"/>
    <property type="match status" value="1"/>
</dbReference>
<keyword evidence="5" id="KW-1185">Reference proteome</keyword>
<dbReference type="PANTHER" id="PTHR32089">
    <property type="entry name" value="METHYL-ACCEPTING CHEMOTAXIS PROTEIN MCPB"/>
    <property type="match status" value="1"/>
</dbReference>
<dbReference type="EMBL" id="CP120678">
    <property type="protein sequence ID" value="WIW70704.1"/>
    <property type="molecule type" value="Genomic_DNA"/>
</dbReference>
<evidence type="ECO:0000313" key="5">
    <source>
        <dbReference type="Proteomes" id="UP001243623"/>
    </source>
</evidence>